<evidence type="ECO:0000313" key="5">
    <source>
        <dbReference type="Proteomes" id="UP000030185"/>
    </source>
</evidence>
<dbReference type="EMBL" id="BBLT01000008">
    <property type="protein sequence ID" value="GAL86413.1"/>
    <property type="molecule type" value="Genomic_DNA"/>
</dbReference>
<comment type="caution">
    <text evidence="4">The sequence shown here is derived from an EMBL/GenBank/DDBJ whole genome shotgun (WGS) entry which is preliminary data.</text>
</comment>
<reference evidence="4 5" key="1">
    <citation type="submission" date="2014-09" db="EMBL/GenBank/DDBJ databases">
        <title>Sporocytophaga myxococcoides PG-01 genome sequencing.</title>
        <authorList>
            <person name="Liu L."/>
            <person name="Gao P.J."/>
            <person name="Chen G.J."/>
            <person name="Wang L.S."/>
        </authorList>
    </citation>
    <scope>NUCLEOTIDE SEQUENCE [LARGE SCALE GENOMIC DNA]</scope>
    <source>
        <strain evidence="4 5">PG-01</strain>
    </source>
</reference>
<dbReference type="RefSeq" id="WP_045466320.1">
    <property type="nucleotide sequence ID" value="NZ_BBLT01000008.1"/>
</dbReference>
<evidence type="ECO:0000313" key="4">
    <source>
        <dbReference type="EMBL" id="GAL86413.1"/>
    </source>
</evidence>
<sequence length="304" mass="33463">MNHYDVIIIGGSYSGLAAAMALGRALKNVLIIDSGNPCNEQTPYSHNFLTQDGRPPFVISSNARLQVEKYETVEFLKVKIVNALKIGTGFNIETDKGKIITSNKLIFATGIKDILPEINGIEECWGLSVLHCPYCHGYEVKNETTGIIGNDENAFDLTELISNWTKDLTLYTNGPSKLSPDQTELLYKHMIKIDERKISKLVHSQGLVTCISFTDGSYAEIKAIYIKAQFEQHCSIPISLGCEINREGYLVTNSSQETTVKDVYACGDNSSRMRTIANAIGTGTTAGIAVSKAIIKKNFETHNK</sequence>
<dbReference type="PRINTS" id="PR00469">
    <property type="entry name" value="PNDRDTASEII"/>
</dbReference>
<dbReference type="GO" id="GO:0016491">
    <property type="term" value="F:oxidoreductase activity"/>
    <property type="evidence" value="ECO:0007669"/>
    <property type="project" value="UniProtKB-KW"/>
</dbReference>
<keyword evidence="1" id="KW-0285">Flavoprotein</keyword>
<dbReference type="PRINTS" id="PR00368">
    <property type="entry name" value="FADPNR"/>
</dbReference>
<keyword evidence="2" id="KW-0560">Oxidoreductase</keyword>
<dbReference type="STRING" id="153721.MYP_3642"/>
<dbReference type="InterPro" id="IPR023753">
    <property type="entry name" value="FAD/NAD-binding_dom"/>
</dbReference>
<dbReference type="AlphaFoldDB" id="A0A098LJU7"/>
<keyword evidence="5" id="KW-1185">Reference proteome</keyword>
<dbReference type="InterPro" id="IPR050097">
    <property type="entry name" value="Ferredoxin-NADP_redctase_2"/>
</dbReference>
<dbReference type="Pfam" id="PF07992">
    <property type="entry name" value="Pyr_redox_2"/>
    <property type="match status" value="1"/>
</dbReference>
<evidence type="ECO:0000256" key="1">
    <source>
        <dbReference type="ARBA" id="ARBA00022630"/>
    </source>
</evidence>
<evidence type="ECO:0000256" key="2">
    <source>
        <dbReference type="ARBA" id="ARBA00023002"/>
    </source>
</evidence>
<protein>
    <recommendedName>
        <fullName evidence="3">FAD/NAD(P)-binding domain-containing protein</fullName>
    </recommendedName>
</protein>
<organism evidence="4 5">
    <name type="scientific">Sporocytophaga myxococcoides</name>
    <dbReference type="NCBI Taxonomy" id="153721"/>
    <lineage>
        <taxon>Bacteria</taxon>
        <taxon>Pseudomonadati</taxon>
        <taxon>Bacteroidota</taxon>
        <taxon>Cytophagia</taxon>
        <taxon>Cytophagales</taxon>
        <taxon>Cytophagaceae</taxon>
        <taxon>Sporocytophaga</taxon>
    </lineage>
</organism>
<dbReference type="SUPFAM" id="SSF51905">
    <property type="entry name" value="FAD/NAD(P)-binding domain"/>
    <property type="match status" value="1"/>
</dbReference>
<feature type="domain" description="FAD/NAD(P)-binding" evidence="3">
    <location>
        <begin position="4"/>
        <end position="283"/>
    </location>
</feature>
<dbReference type="PANTHER" id="PTHR48105">
    <property type="entry name" value="THIOREDOXIN REDUCTASE 1-RELATED-RELATED"/>
    <property type="match status" value="1"/>
</dbReference>
<accession>A0A098LJU7</accession>
<evidence type="ECO:0000259" key="3">
    <source>
        <dbReference type="Pfam" id="PF07992"/>
    </source>
</evidence>
<dbReference type="Gene3D" id="3.50.50.60">
    <property type="entry name" value="FAD/NAD(P)-binding domain"/>
    <property type="match status" value="2"/>
</dbReference>
<gene>
    <name evidence="4" type="ORF">MYP_3642</name>
</gene>
<name>A0A098LJU7_9BACT</name>
<dbReference type="eggNOG" id="COG0492">
    <property type="taxonomic scope" value="Bacteria"/>
</dbReference>
<dbReference type="InterPro" id="IPR036188">
    <property type="entry name" value="FAD/NAD-bd_sf"/>
</dbReference>
<dbReference type="Proteomes" id="UP000030185">
    <property type="component" value="Unassembled WGS sequence"/>
</dbReference>
<dbReference type="OrthoDB" id="9806179at2"/>
<proteinExistence type="predicted"/>